<dbReference type="PATRIC" id="fig|28092.6.peg.801"/>
<dbReference type="RefSeq" id="WP_024904233.1">
    <property type="nucleotide sequence ID" value="NZ_CADFGU010000004.1"/>
</dbReference>
<comment type="similarity">
    <text evidence="1">Belongs to the LysR transcriptional regulatory family.</text>
</comment>
<comment type="caution">
    <text evidence="6">The sequence shown here is derived from an EMBL/GenBank/DDBJ whole genome shotgun (WGS) entry which is preliminary data.</text>
</comment>
<dbReference type="Proteomes" id="UP000033618">
    <property type="component" value="Unassembled WGS sequence"/>
</dbReference>
<evidence type="ECO:0000313" key="7">
    <source>
        <dbReference type="Proteomes" id="UP000033618"/>
    </source>
</evidence>
<keyword evidence="7" id="KW-1185">Reference proteome</keyword>
<evidence type="ECO:0000313" key="6">
    <source>
        <dbReference type="EMBL" id="KKB64995.1"/>
    </source>
</evidence>
<accession>A0A0F5K4W6</accession>
<dbReference type="SUPFAM" id="SSF46785">
    <property type="entry name" value="Winged helix' DNA-binding domain"/>
    <property type="match status" value="1"/>
</dbReference>
<dbReference type="PRINTS" id="PR00039">
    <property type="entry name" value="HTHLYSR"/>
</dbReference>
<dbReference type="STRING" id="28092.WM40_03360"/>
<gene>
    <name evidence="6" type="ORF">WM40_03360</name>
</gene>
<evidence type="ECO:0000259" key="5">
    <source>
        <dbReference type="PROSITE" id="PS50931"/>
    </source>
</evidence>
<name>A0A0F5K4W6_9BURK</name>
<dbReference type="InterPro" id="IPR036388">
    <property type="entry name" value="WH-like_DNA-bd_sf"/>
</dbReference>
<keyword evidence="3" id="KW-0238">DNA-binding</keyword>
<keyword evidence="2" id="KW-0805">Transcription regulation</keyword>
<dbReference type="EMBL" id="LAQU01000002">
    <property type="protein sequence ID" value="KKB64995.1"/>
    <property type="molecule type" value="Genomic_DNA"/>
</dbReference>
<dbReference type="GO" id="GO:0000976">
    <property type="term" value="F:transcription cis-regulatory region binding"/>
    <property type="evidence" value="ECO:0007669"/>
    <property type="project" value="TreeGrafter"/>
</dbReference>
<dbReference type="InterPro" id="IPR036390">
    <property type="entry name" value="WH_DNA-bd_sf"/>
</dbReference>
<dbReference type="GO" id="GO:0003700">
    <property type="term" value="F:DNA-binding transcription factor activity"/>
    <property type="evidence" value="ECO:0007669"/>
    <property type="project" value="InterPro"/>
</dbReference>
<dbReference type="SUPFAM" id="SSF53850">
    <property type="entry name" value="Periplasmic binding protein-like II"/>
    <property type="match status" value="1"/>
</dbReference>
<evidence type="ECO:0000256" key="1">
    <source>
        <dbReference type="ARBA" id="ARBA00009437"/>
    </source>
</evidence>
<dbReference type="CDD" id="cd05466">
    <property type="entry name" value="PBP2_LTTR_substrate"/>
    <property type="match status" value="1"/>
</dbReference>
<dbReference type="AlphaFoldDB" id="A0A0F5K4W6"/>
<keyword evidence="4" id="KW-0804">Transcription</keyword>
<evidence type="ECO:0000256" key="4">
    <source>
        <dbReference type="ARBA" id="ARBA00023163"/>
    </source>
</evidence>
<evidence type="ECO:0000256" key="2">
    <source>
        <dbReference type="ARBA" id="ARBA00023015"/>
    </source>
</evidence>
<protein>
    <submittedName>
        <fullName evidence="6">LysR family transcriptional regulator</fullName>
    </submittedName>
</protein>
<dbReference type="Pfam" id="PF03466">
    <property type="entry name" value="LysR_substrate"/>
    <property type="match status" value="1"/>
</dbReference>
<dbReference type="InterPro" id="IPR005119">
    <property type="entry name" value="LysR_subst-bd"/>
</dbReference>
<proteinExistence type="inferred from homology"/>
<dbReference type="PROSITE" id="PS50931">
    <property type="entry name" value="HTH_LYSR"/>
    <property type="match status" value="1"/>
</dbReference>
<dbReference type="Gene3D" id="3.40.190.290">
    <property type="match status" value="1"/>
</dbReference>
<reference evidence="6 7" key="1">
    <citation type="submission" date="2015-03" db="EMBL/GenBank/DDBJ databases">
        <title>Draft Genome Sequence of Burkholderia andropogonis type strain ICMP2807, isolated from Sorghum bicolor.</title>
        <authorList>
            <person name="Lopes-Santos L."/>
            <person name="Castro D.B."/>
            <person name="Ottoboni L.M."/>
            <person name="Park D."/>
            <person name="Weirc B.S."/>
            <person name="Destefano S.A."/>
        </authorList>
    </citation>
    <scope>NUCLEOTIDE SEQUENCE [LARGE SCALE GENOMIC DNA]</scope>
    <source>
        <strain evidence="6 7">ICMP2807</strain>
    </source>
</reference>
<evidence type="ECO:0000256" key="3">
    <source>
        <dbReference type="ARBA" id="ARBA00023125"/>
    </source>
</evidence>
<feature type="domain" description="HTH lysR-type" evidence="5">
    <location>
        <begin position="2"/>
        <end position="58"/>
    </location>
</feature>
<dbReference type="InterPro" id="IPR000847">
    <property type="entry name" value="LysR_HTH_N"/>
</dbReference>
<dbReference type="Pfam" id="PF00126">
    <property type="entry name" value="HTH_1"/>
    <property type="match status" value="1"/>
</dbReference>
<organism evidence="6 7">
    <name type="scientific">Robbsia andropogonis</name>
    <dbReference type="NCBI Taxonomy" id="28092"/>
    <lineage>
        <taxon>Bacteria</taxon>
        <taxon>Pseudomonadati</taxon>
        <taxon>Pseudomonadota</taxon>
        <taxon>Betaproteobacteria</taxon>
        <taxon>Burkholderiales</taxon>
        <taxon>Burkholderiaceae</taxon>
        <taxon>Robbsia</taxon>
    </lineage>
</organism>
<dbReference type="PANTHER" id="PTHR30126:SF99">
    <property type="entry name" value="TRANSCRIPTIONAL REGULATOR LYSR FAMILY"/>
    <property type="match status" value="1"/>
</dbReference>
<sequence length="293" mass="33052">MVNPQWLKTFALLAKLGNFTRTAEKLGLTQAAVSQHLRHLEAEYGALLIRKPRRIELTATGRALLDYYDEINRADHRLQQRIADADEEDGDITLMTPGSVGLVLYPLLLDLQEARPGLTVRHRFASDRETLEAVLQSQCEIGLVTSRPDHTQIEARYFAQEPLELVVPAKADIGSWQDLAELGFIDHPDGQAMAQRLLSRQFSEASHVANLRRVGFVNQMALILEPVARGLGFTVIPRYARQAFADQSRIRVMTAPVAVIDTLWLIHRAEWSVSRRATHAIDYLQQRLGEHPL</sequence>
<dbReference type="OrthoDB" id="9789529at2"/>
<dbReference type="Gene3D" id="1.10.10.10">
    <property type="entry name" value="Winged helix-like DNA-binding domain superfamily/Winged helix DNA-binding domain"/>
    <property type="match status" value="1"/>
</dbReference>
<dbReference type="PANTHER" id="PTHR30126">
    <property type="entry name" value="HTH-TYPE TRANSCRIPTIONAL REGULATOR"/>
    <property type="match status" value="1"/>
</dbReference>